<evidence type="ECO:0000313" key="2">
    <source>
        <dbReference type="Proteomes" id="UP000185207"/>
    </source>
</evidence>
<dbReference type="Proteomes" id="UP000185207">
    <property type="component" value="Unassembled WGS sequence"/>
</dbReference>
<evidence type="ECO:0000313" key="1">
    <source>
        <dbReference type="EMBL" id="SIO37549.1"/>
    </source>
</evidence>
<organism evidence="1 2">
    <name type="scientific">Epilithonimonas zeae</name>
    <dbReference type="NCBI Taxonomy" id="1416779"/>
    <lineage>
        <taxon>Bacteria</taxon>
        <taxon>Pseudomonadati</taxon>
        <taxon>Bacteroidota</taxon>
        <taxon>Flavobacteriia</taxon>
        <taxon>Flavobacteriales</taxon>
        <taxon>Weeksellaceae</taxon>
        <taxon>Chryseobacterium group</taxon>
        <taxon>Epilithonimonas</taxon>
    </lineage>
</organism>
<dbReference type="EMBL" id="FSRK01000002">
    <property type="protein sequence ID" value="SIO37549.1"/>
    <property type="molecule type" value="Genomic_DNA"/>
</dbReference>
<accession>A0A1N6J038</accession>
<protein>
    <submittedName>
        <fullName evidence="1">Uncharacterized protein</fullName>
    </submittedName>
</protein>
<sequence length="180" mass="19651">MRITDSKDSTMKKNLGVVLIFVTIVIKSQVAIGKTNVTNTSVSLEFANTENKGMIVPYVESTASSTENGTIIYDVTDHKMKYLKQGSWFDLSIDTTGQANIAIQQSKTELTTAKTMIGTNTSDPANGILVLSDTNKAMILPKVASPHLNIISPAPGMMVYDTVKKQLVVYNGTVWSFWKP</sequence>
<reference evidence="2" key="1">
    <citation type="submission" date="2016-11" db="EMBL/GenBank/DDBJ databases">
        <authorList>
            <person name="Varghese N."/>
            <person name="Submissions S."/>
        </authorList>
    </citation>
    <scope>NUCLEOTIDE SEQUENCE [LARGE SCALE GENOMIC DNA]</scope>
    <source>
        <strain evidence="2">DSM 27623</strain>
    </source>
</reference>
<dbReference type="STRING" id="1416779.SAMN05444409_3169"/>
<dbReference type="AlphaFoldDB" id="A0A1N6J038"/>
<gene>
    <name evidence="1" type="ORF">SAMN05444409_3169</name>
</gene>
<keyword evidence="2" id="KW-1185">Reference proteome</keyword>
<proteinExistence type="predicted"/>
<name>A0A1N6J038_9FLAO</name>